<gene>
    <name evidence="9" type="ORF">UV12_C0015G0001</name>
</gene>
<dbReference type="Gene3D" id="1.10.287.130">
    <property type="match status" value="1"/>
</dbReference>
<accession>A0A0G0ZDU9</accession>
<dbReference type="SMART" id="SM00388">
    <property type="entry name" value="HisKA"/>
    <property type="match status" value="1"/>
</dbReference>
<evidence type="ECO:0000313" key="9">
    <source>
        <dbReference type="EMBL" id="KKS46907.1"/>
    </source>
</evidence>
<dbReference type="STRING" id="1618756.UV12_C0015G0001"/>
<keyword evidence="6" id="KW-0902">Two-component regulatory system</keyword>
<dbReference type="Pfam" id="PF00512">
    <property type="entry name" value="HisKA"/>
    <property type="match status" value="1"/>
</dbReference>
<dbReference type="AlphaFoldDB" id="A0A0G0ZDU9"/>
<feature type="transmembrane region" description="Helical" evidence="7">
    <location>
        <begin position="35"/>
        <end position="53"/>
    </location>
</feature>
<comment type="caution">
    <text evidence="9">The sequence shown here is derived from an EMBL/GenBank/DDBJ whole genome shotgun (WGS) entry which is preliminary data.</text>
</comment>
<dbReference type="EC" id="2.7.13.3" evidence="2"/>
<dbReference type="EMBL" id="LCDG01000015">
    <property type="protein sequence ID" value="KKS46907.1"/>
    <property type="molecule type" value="Genomic_DNA"/>
</dbReference>
<evidence type="ECO:0000313" key="10">
    <source>
        <dbReference type="Proteomes" id="UP000034704"/>
    </source>
</evidence>
<dbReference type="GO" id="GO:0000155">
    <property type="term" value="F:phosphorelay sensor kinase activity"/>
    <property type="evidence" value="ECO:0007669"/>
    <property type="project" value="InterPro"/>
</dbReference>
<dbReference type="PANTHER" id="PTHR43711:SF1">
    <property type="entry name" value="HISTIDINE KINASE 1"/>
    <property type="match status" value="1"/>
</dbReference>
<feature type="transmembrane region" description="Helical" evidence="7">
    <location>
        <begin position="253"/>
        <end position="271"/>
    </location>
</feature>
<keyword evidence="7" id="KW-0812">Transmembrane</keyword>
<protein>
    <recommendedName>
        <fullName evidence="2">histidine kinase</fullName>
        <ecNumber evidence="2">2.7.13.3</ecNumber>
    </recommendedName>
</protein>
<reference evidence="9 10" key="1">
    <citation type="journal article" date="2015" name="Nature">
        <title>rRNA introns, odd ribosomes, and small enigmatic genomes across a large radiation of phyla.</title>
        <authorList>
            <person name="Brown C.T."/>
            <person name="Hug L.A."/>
            <person name="Thomas B.C."/>
            <person name="Sharon I."/>
            <person name="Castelle C.J."/>
            <person name="Singh A."/>
            <person name="Wilkins M.J."/>
            <person name="Williams K.H."/>
            <person name="Banfield J.F."/>
        </authorList>
    </citation>
    <scope>NUCLEOTIDE SEQUENCE [LARGE SCALE GENOMIC DNA]</scope>
</reference>
<evidence type="ECO:0000256" key="6">
    <source>
        <dbReference type="ARBA" id="ARBA00023012"/>
    </source>
</evidence>
<dbReference type="SUPFAM" id="SSF47384">
    <property type="entry name" value="Homodimeric domain of signal transducing histidine kinase"/>
    <property type="match status" value="1"/>
</dbReference>
<evidence type="ECO:0000256" key="1">
    <source>
        <dbReference type="ARBA" id="ARBA00000085"/>
    </source>
</evidence>
<dbReference type="CDD" id="cd00082">
    <property type="entry name" value="HisKA"/>
    <property type="match status" value="1"/>
</dbReference>
<name>A0A0G0ZDU9_9BACT</name>
<feature type="transmembrane region" description="Helical" evidence="7">
    <location>
        <begin position="220"/>
        <end position="241"/>
    </location>
</feature>
<sequence length="383" mass="43613">MNLFYTSSIALSLMSFLLGLIVYLKDRKNNLGKQWFVLSTFISGWAILLYLVASSPRAGDALNWQYLLDIVALGIPVAYFNFVVAFLGLKVRAQVWIFGAVSAMLSILSTTTFFKVGVIQKFGFYWINPGEYYFVFPLFFLVIVTYSLFLLIRAYMTEPRGSILRSQIIYQLIAGAIGFSGGATNFLPQLFNIFPFGNYFVIIYIFFVSYSILKYQLFNLKLILAELAILLLNLFLIVNIFTSHAKFDLMLNVSVFTFIFAFSIILLRGIYKDIRDRERIEGLVKEMEVANERLRAMEQQKTEFVSIASHQLRTPLTVIKGYASMILEGTFGAINDVARDALENLFKSSEEIVALVDDLLTVSRIEQGRMMLNFETINLKGLV</sequence>
<proteinExistence type="predicted"/>
<feature type="transmembrane region" description="Helical" evidence="7">
    <location>
        <begin position="168"/>
        <end position="187"/>
    </location>
</feature>
<feature type="domain" description="Signal transduction histidine kinase dimerisation/phosphoacceptor" evidence="8">
    <location>
        <begin position="300"/>
        <end position="368"/>
    </location>
</feature>
<evidence type="ECO:0000259" key="8">
    <source>
        <dbReference type="SMART" id="SM00388"/>
    </source>
</evidence>
<organism evidence="9 10">
    <name type="scientific">Candidatus Nomurabacteria bacterium GW2011_GWC2_42_20</name>
    <dbReference type="NCBI Taxonomy" id="1618756"/>
    <lineage>
        <taxon>Bacteria</taxon>
        <taxon>Candidatus Nomuraibacteriota</taxon>
    </lineage>
</organism>
<feature type="transmembrane region" description="Helical" evidence="7">
    <location>
        <begin position="193"/>
        <end position="213"/>
    </location>
</feature>
<evidence type="ECO:0000256" key="4">
    <source>
        <dbReference type="ARBA" id="ARBA00022679"/>
    </source>
</evidence>
<feature type="transmembrane region" description="Helical" evidence="7">
    <location>
        <begin position="134"/>
        <end position="156"/>
    </location>
</feature>
<dbReference type="InterPro" id="IPR003661">
    <property type="entry name" value="HisK_dim/P_dom"/>
</dbReference>
<feature type="transmembrane region" description="Helical" evidence="7">
    <location>
        <begin position="65"/>
        <end position="88"/>
    </location>
</feature>
<feature type="non-terminal residue" evidence="9">
    <location>
        <position position="383"/>
    </location>
</feature>
<dbReference type="InterPro" id="IPR036097">
    <property type="entry name" value="HisK_dim/P_sf"/>
</dbReference>
<evidence type="ECO:0000256" key="3">
    <source>
        <dbReference type="ARBA" id="ARBA00022553"/>
    </source>
</evidence>
<evidence type="ECO:0000256" key="5">
    <source>
        <dbReference type="ARBA" id="ARBA00022777"/>
    </source>
</evidence>
<evidence type="ECO:0000256" key="7">
    <source>
        <dbReference type="SAM" id="Phobius"/>
    </source>
</evidence>
<dbReference type="PANTHER" id="PTHR43711">
    <property type="entry name" value="TWO-COMPONENT HISTIDINE KINASE"/>
    <property type="match status" value="1"/>
</dbReference>
<comment type="catalytic activity">
    <reaction evidence="1">
        <text>ATP + protein L-histidine = ADP + protein N-phospho-L-histidine.</text>
        <dbReference type="EC" id="2.7.13.3"/>
    </reaction>
</comment>
<keyword evidence="4" id="KW-0808">Transferase</keyword>
<keyword evidence="5" id="KW-0418">Kinase</keyword>
<evidence type="ECO:0000256" key="2">
    <source>
        <dbReference type="ARBA" id="ARBA00012438"/>
    </source>
</evidence>
<feature type="transmembrane region" description="Helical" evidence="7">
    <location>
        <begin position="6"/>
        <end position="23"/>
    </location>
</feature>
<dbReference type="Proteomes" id="UP000034704">
    <property type="component" value="Unassembled WGS sequence"/>
</dbReference>
<dbReference type="FunFam" id="1.10.287.130:FF:000001">
    <property type="entry name" value="Two-component sensor histidine kinase"/>
    <property type="match status" value="1"/>
</dbReference>
<keyword evidence="7" id="KW-0472">Membrane</keyword>
<dbReference type="InterPro" id="IPR050736">
    <property type="entry name" value="Sensor_HK_Regulatory"/>
</dbReference>
<keyword evidence="7" id="KW-1133">Transmembrane helix</keyword>
<feature type="transmembrane region" description="Helical" evidence="7">
    <location>
        <begin position="95"/>
        <end position="114"/>
    </location>
</feature>
<keyword evidence="3" id="KW-0597">Phosphoprotein</keyword>